<accession>A0ABU5MEY8</accession>
<dbReference type="Pfam" id="PF13730">
    <property type="entry name" value="HTH_36"/>
    <property type="match status" value="1"/>
</dbReference>
<feature type="region of interest" description="Disordered" evidence="1">
    <location>
        <begin position="85"/>
        <end position="148"/>
    </location>
</feature>
<dbReference type="InterPro" id="IPR036388">
    <property type="entry name" value="WH-like_DNA-bd_sf"/>
</dbReference>
<dbReference type="EMBL" id="JAXUAC010000007">
    <property type="protein sequence ID" value="MDZ7511326.1"/>
    <property type="molecule type" value="Genomic_DNA"/>
</dbReference>
<evidence type="ECO:0000313" key="3">
    <source>
        <dbReference type="Proteomes" id="UP001290894"/>
    </source>
</evidence>
<dbReference type="RefSeq" id="WP_322546775.1">
    <property type="nucleotide sequence ID" value="NZ_JAXUAC010000007.1"/>
</dbReference>
<gene>
    <name evidence="2" type="ORF">U5F72_05830</name>
</gene>
<dbReference type="Gene3D" id="1.10.10.10">
    <property type="entry name" value="Winged helix-like DNA-binding domain superfamily/Winged helix DNA-binding domain"/>
    <property type="match status" value="1"/>
</dbReference>
<organism evidence="2 3">
    <name type="scientific">Stenotrophomonas muris</name>
    <dbReference type="NCBI Taxonomy" id="2963283"/>
    <lineage>
        <taxon>Bacteria</taxon>
        <taxon>Pseudomonadati</taxon>
        <taxon>Pseudomonadota</taxon>
        <taxon>Gammaproteobacteria</taxon>
        <taxon>Lysobacterales</taxon>
        <taxon>Lysobacteraceae</taxon>
        <taxon>Stenotrophomonas</taxon>
    </lineage>
</organism>
<comment type="caution">
    <text evidence="2">The sequence shown here is derived from an EMBL/GenBank/DDBJ whole genome shotgun (WGS) entry which is preliminary data.</text>
</comment>
<feature type="compositionally biased region" description="Basic and acidic residues" evidence="1">
    <location>
        <begin position="88"/>
        <end position="111"/>
    </location>
</feature>
<name>A0ABU5MEY8_9GAMM</name>
<reference evidence="2 3" key="1">
    <citation type="submission" date="2023-12" db="EMBL/GenBank/DDBJ databases">
        <title>'Antibacterial potential of Stenotrophomonas maltophilia cystic fibrosis isolates' (manuscript under preparation).</title>
        <authorList>
            <person name="Crisan C.V."/>
            <person name="Pettis M."/>
            <person name="Goldberg J.B."/>
        </authorList>
    </citation>
    <scope>NUCLEOTIDE SEQUENCE [LARGE SCALE GENOMIC DNA]</scope>
    <source>
        <strain evidence="2 3">CCV155</strain>
    </source>
</reference>
<sequence>MTDSISRHVLLCLANYADKDGKNAFPSASTLAQDTGLAVRTVRVRLAQLLEAGIIKKGNQMIVAAHIPAADRRPVCYDLVMSRGAPHAPREGERGARHDTNGVHATTERGARRAPNPSYNHQKENRTPVVPGGDDTADSLALENPASEEGTDPLEAIVTAYNRILGNRPGCRASLTTTPKLSRALGRASTLAQTVCKQHGLVFEPAEFWEVYFTSCLDDKWLRGDTPNPNNPKWKQSLPTLIDEDRFAQIMDTVLSEMLEGRE</sequence>
<evidence type="ECO:0000256" key="1">
    <source>
        <dbReference type="SAM" id="MobiDB-lite"/>
    </source>
</evidence>
<protein>
    <submittedName>
        <fullName evidence="2">Helix-turn-helix domain-containing protein</fullName>
    </submittedName>
</protein>
<keyword evidence="3" id="KW-1185">Reference proteome</keyword>
<dbReference type="Proteomes" id="UP001290894">
    <property type="component" value="Unassembled WGS sequence"/>
</dbReference>
<proteinExistence type="predicted"/>
<evidence type="ECO:0000313" key="2">
    <source>
        <dbReference type="EMBL" id="MDZ7511326.1"/>
    </source>
</evidence>